<dbReference type="InterPro" id="IPR044965">
    <property type="entry name" value="Glyco_hydro_17_plant"/>
</dbReference>
<proteinExistence type="inferred from homology"/>
<dbReference type="Pfam" id="PF00332">
    <property type="entry name" value="Glyco_hydro_17"/>
    <property type="match status" value="1"/>
</dbReference>
<dbReference type="SUPFAM" id="SSF51445">
    <property type="entry name" value="(Trans)glycosidases"/>
    <property type="match status" value="1"/>
</dbReference>
<comment type="similarity">
    <text evidence="1 4">Belongs to the glycosyl hydrolase 17 family.</text>
</comment>
<gene>
    <name evidence="5" type="ORF">C3L33_17292</name>
</gene>
<dbReference type="GO" id="GO:0005975">
    <property type="term" value="P:carbohydrate metabolic process"/>
    <property type="evidence" value="ECO:0007669"/>
    <property type="project" value="InterPro"/>
</dbReference>
<reference evidence="5 6" key="1">
    <citation type="journal article" date="2019" name="Genome Biol. Evol.">
        <title>The Rhododendron genome and chromosomal organization provide insight into shared whole-genome duplications across the heath family (Ericaceae).</title>
        <authorList>
            <person name="Soza V.L."/>
            <person name="Lindsley D."/>
            <person name="Waalkes A."/>
            <person name="Ramage E."/>
            <person name="Patwardhan R.P."/>
            <person name="Burton J.N."/>
            <person name="Adey A."/>
            <person name="Kumar A."/>
            <person name="Qiu R."/>
            <person name="Shendure J."/>
            <person name="Hall B."/>
        </authorList>
    </citation>
    <scope>NUCLEOTIDE SEQUENCE [LARGE SCALE GENOMIC DNA]</scope>
    <source>
        <strain evidence="5">RSF 1966-606</strain>
    </source>
</reference>
<name>A0A6A4L896_9ERIC</name>
<comment type="caution">
    <text evidence="5">The sequence shown here is derived from an EMBL/GenBank/DDBJ whole genome shotgun (WGS) entry which is preliminary data.</text>
</comment>
<organism evidence="5 6">
    <name type="scientific">Rhododendron williamsianum</name>
    <dbReference type="NCBI Taxonomy" id="262921"/>
    <lineage>
        <taxon>Eukaryota</taxon>
        <taxon>Viridiplantae</taxon>
        <taxon>Streptophyta</taxon>
        <taxon>Embryophyta</taxon>
        <taxon>Tracheophyta</taxon>
        <taxon>Spermatophyta</taxon>
        <taxon>Magnoliopsida</taxon>
        <taxon>eudicotyledons</taxon>
        <taxon>Gunneridae</taxon>
        <taxon>Pentapetalae</taxon>
        <taxon>asterids</taxon>
        <taxon>Ericales</taxon>
        <taxon>Ericaceae</taxon>
        <taxon>Ericoideae</taxon>
        <taxon>Rhodoreae</taxon>
        <taxon>Rhododendron</taxon>
    </lineage>
</organism>
<evidence type="ECO:0000256" key="3">
    <source>
        <dbReference type="ARBA" id="ARBA00023295"/>
    </source>
</evidence>
<evidence type="ECO:0000256" key="2">
    <source>
        <dbReference type="ARBA" id="ARBA00022801"/>
    </source>
</evidence>
<dbReference type="PANTHER" id="PTHR32227">
    <property type="entry name" value="GLUCAN ENDO-1,3-BETA-GLUCOSIDASE BG1-RELATED-RELATED"/>
    <property type="match status" value="1"/>
</dbReference>
<evidence type="ECO:0000313" key="5">
    <source>
        <dbReference type="EMBL" id="KAE9450808.1"/>
    </source>
</evidence>
<dbReference type="InterPro" id="IPR000490">
    <property type="entry name" value="Glyco_hydro_17"/>
</dbReference>
<feature type="non-terminal residue" evidence="5">
    <location>
        <position position="1"/>
    </location>
</feature>
<dbReference type="Proteomes" id="UP000428333">
    <property type="component" value="Linkage Group LG10"/>
</dbReference>
<dbReference type="GO" id="GO:0004553">
    <property type="term" value="F:hydrolase activity, hydrolyzing O-glycosyl compounds"/>
    <property type="evidence" value="ECO:0007669"/>
    <property type="project" value="InterPro"/>
</dbReference>
<keyword evidence="6" id="KW-1185">Reference proteome</keyword>
<dbReference type="Gene3D" id="3.20.20.80">
    <property type="entry name" value="Glycosidases"/>
    <property type="match status" value="1"/>
</dbReference>
<accession>A0A6A4L896</accession>
<dbReference type="InterPro" id="IPR017853">
    <property type="entry name" value="GH"/>
</dbReference>
<dbReference type="OrthoDB" id="1732345at2759"/>
<sequence length="181" mass="19110">MKLIAQKKGTPLRPNSDLNIFVFALFNENMKPGPTSERNYGLFKPDGTQAYGLGLAGVSAVGGNSSGGELFDGIFSDASTAFPDHAQNISTVSSSPPSAAGGETSFASTKTFTGYHAADPPSNSWRREGLDKHRLHLAVVEQIVGRDWGFVAVSYTREGEIVFFIVVVSSSSDGGDSCVLS</sequence>
<keyword evidence="3" id="KW-0326">Glycosidase</keyword>
<keyword evidence="2" id="KW-0378">Hydrolase</keyword>
<dbReference type="AlphaFoldDB" id="A0A6A4L896"/>
<evidence type="ECO:0008006" key="7">
    <source>
        <dbReference type="Google" id="ProtNLM"/>
    </source>
</evidence>
<evidence type="ECO:0000313" key="6">
    <source>
        <dbReference type="Proteomes" id="UP000428333"/>
    </source>
</evidence>
<evidence type="ECO:0000256" key="1">
    <source>
        <dbReference type="ARBA" id="ARBA00008773"/>
    </source>
</evidence>
<protein>
    <recommendedName>
        <fullName evidence="7">Glucan endo-1,3-beta-D-glucosidase</fullName>
    </recommendedName>
</protein>
<dbReference type="EMBL" id="QEFC01002750">
    <property type="protein sequence ID" value="KAE9450808.1"/>
    <property type="molecule type" value="Genomic_DNA"/>
</dbReference>
<evidence type="ECO:0000256" key="4">
    <source>
        <dbReference type="RuleBase" id="RU004335"/>
    </source>
</evidence>